<proteinExistence type="predicted"/>
<evidence type="ECO:0000259" key="3">
    <source>
        <dbReference type="PROSITE" id="PS50871"/>
    </source>
</evidence>
<protein>
    <recommendedName>
        <fullName evidence="3">C1q domain-containing protein</fullName>
    </recommendedName>
</protein>
<gene>
    <name evidence="4" type="ORF">ACJMK2_013370</name>
</gene>
<evidence type="ECO:0000256" key="1">
    <source>
        <dbReference type="ARBA" id="ARBA00004613"/>
    </source>
</evidence>
<dbReference type="SUPFAM" id="SSF49842">
    <property type="entry name" value="TNF-like"/>
    <property type="match status" value="3"/>
</dbReference>
<keyword evidence="2" id="KW-0964">Secreted</keyword>
<comment type="subcellular location">
    <subcellularLocation>
        <location evidence="1">Secreted</location>
    </subcellularLocation>
</comment>
<dbReference type="AlphaFoldDB" id="A0ABD3UXC5"/>
<dbReference type="Proteomes" id="UP001634394">
    <property type="component" value="Unassembled WGS sequence"/>
</dbReference>
<reference evidence="4 5" key="1">
    <citation type="submission" date="2024-11" db="EMBL/GenBank/DDBJ databases">
        <title>Chromosome-level genome assembly of the freshwater bivalve Anodonta woodiana.</title>
        <authorList>
            <person name="Chen X."/>
        </authorList>
    </citation>
    <scope>NUCLEOTIDE SEQUENCE [LARGE SCALE GENOMIC DNA]</scope>
    <source>
        <strain evidence="4">MN2024</strain>
        <tissue evidence="4">Gills</tissue>
    </source>
</reference>
<dbReference type="InterPro" id="IPR008983">
    <property type="entry name" value="Tumour_necrosis_fac-like_dom"/>
</dbReference>
<comment type="caution">
    <text evidence="4">The sequence shown here is derived from an EMBL/GenBank/DDBJ whole genome shotgun (WGS) entry which is preliminary data.</text>
</comment>
<feature type="domain" description="C1q" evidence="3">
    <location>
        <begin position="229"/>
        <end position="365"/>
    </location>
</feature>
<evidence type="ECO:0000313" key="5">
    <source>
        <dbReference type="Proteomes" id="UP001634394"/>
    </source>
</evidence>
<dbReference type="PROSITE" id="PS50871">
    <property type="entry name" value="C1Q"/>
    <property type="match status" value="3"/>
</dbReference>
<dbReference type="PRINTS" id="PR00007">
    <property type="entry name" value="COMPLEMNTC1Q"/>
</dbReference>
<dbReference type="SMART" id="SM00110">
    <property type="entry name" value="C1Q"/>
    <property type="match status" value="3"/>
</dbReference>
<dbReference type="Gene3D" id="2.60.120.40">
    <property type="match status" value="3"/>
</dbReference>
<dbReference type="InterPro" id="IPR050392">
    <property type="entry name" value="Collagen/C1q_domain"/>
</dbReference>
<organism evidence="4 5">
    <name type="scientific">Sinanodonta woodiana</name>
    <name type="common">Chinese pond mussel</name>
    <name type="synonym">Anodonta woodiana</name>
    <dbReference type="NCBI Taxonomy" id="1069815"/>
    <lineage>
        <taxon>Eukaryota</taxon>
        <taxon>Metazoa</taxon>
        <taxon>Spiralia</taxon>
        <taxon>Lophotrochozoa</taxon>
        <taxon>Mollusca</taxon>
        <taxon>Bivalvia</taxon>
        <taxon>Autobranchia</taxon>
        <taxon>Heteroconchia</taxon>
        <taxon>Palaeoheterodonta</taxon>
        <taxon>Unionida</taxon>
        <taxon>Unionoidea</taxon>
        <taxon>Unionidae</taxon>
        <taxon>Unioninae</taxon>
        <taxon>Sinanodonta</taxon>
    </lineage>
</organism>
<keyword evidence="5" id="KW-1185">Reference proteome</keyword>
<dbReference type="Pfam" id="PF00386">
    <property type="entry name" value="C1q"/>
    <property type="match status" value="3"/>
</dbReference>
<dbReference type="PANTHER" id="PTHR15427:SF33">
    <property type="entry name" value="COLLAGEN IV NC1 DOMAIN-CONTAINING PROTEIN"/>
    <property type="match status" value="1"/>
</dbReference>
<name>A0ABD3UXC5_SINWO</name>
<dbReference type="EMBL" id="JBJQND010000014">
    <property type="protein sequence ID" value="KAL3854091.1"/>
    <property type="molecule type" value="Genomic_DNA"/>
</dbReference>
<dbReference type="InterPro" id="IPR001073">
    <property type="entry name" value="C1q_dom"/>
</dbReference>
<feature type="domain" description="C1q" evidence="3">
    <location>
        <begin position="368"/>
        <end position="504"/>
    </location>
</feature>
<dbReference type="PANTHER" id="PTHR15427">
    <property type="entry name" value="EMILIN ELASTIN MICROFIBRIL INTERFACE-LOCATED PROTEIN ELASTIN MICROFIBRIL INTERFACER"/>
    <property type="match status" value="1"/>
</dbReference>
<dbReference type="GO" id="GO:0005581">
    <property type="term" value="C:collagen trimer"/>
    <property type="evidence" value="ECO:0007669"/>
    <property type="project" value="UniProtKB-KW"/>
</dbReference>
<accession>A0ABD3UXC5</accession>
<evidence type="ECO:0000313" key="4">
    <source>
        <dbReference type="EMBL" id="KAL3854091.1"/>
    </source>
</evidence>
<sequence>MRLILKAAYNSNLKAKRLELKEETVYTHRREGITAMYSFAWIMLFITATTAERAYSCITAVKVVHDAHCSIAYHSIDQGQGEITVDGVQADTQHDAIAFTLGHNEHLHDKIGSTIVFNKVIDVMGLSSDFLSSGVFTCPVDGVYKFQVYSLTASDKRLWLELYRNEELVASVYGYTPDNYAAAANAAILFLKEGDEIFVKTRNEYDVMFFGTPDQIYTTFSGVRLPKSGVEDDISFSATLSTHMVFKEGSTILYNKVLLNRGNGYNMNGGRFTAPVNGIYIFHFFSLADKDSEIWQELYHNNDYVCALYGLTPSEFAAAGNTAIVLLRSGDIVQIKARKTNKLYGENDQVYSTFSGALITRELPNVPLSSMPIAFSVGLSNSTVVSANSKVMYDLIFVNVKQAYDQRTGDFKAPTDGLYEFNVHALGQEGEPTWLELFHNYKYIVSLYSLVPKKYGQTGNSAVIRLHAGDAVYVKTRFDKNSALYGGRKNIYCTFSGYLVSSTY</sequence>
<evidence type="ECO:0000256" key="2">
    <source>
        <dbReference type="ARBA" id="ARBA00022525"/>
    </source>
</evidence>
<feature type="domain" description="C1q" evidence="3">
    <location>
        <begin position="92"/>
        <end position="222"/>
    </location>
</feature>